<reference evidence="8 9" key="1">
    <citation type="submission" date="2016-10" db="EMBL/GenBank/DDBJ databases">
        <authorList>
            <person name="Varghese N."/>
            <person name="Submissions S."/>
        </authorList>
    </citation>
    <scope>NUCLEOTIDE SEQUENCE [LARGE SCALE GENOMIC DNA]</scope>
    <source>
        <strain evidence="8 9">FF3</strain>
    </source>
</reference>
<dbReference type="GO" id="GO:0051287">
    <property type="term" value="F:NAD binding"/>
    <property type="evidence" value="ECO:0007669"/>
    <property type="project" value="InterPro"/>
</dbReference>
<evidence type="ECO:0000256" key="5">
    <source>
        <dbReference type="RuleBase" id="RU003719"/>
    </source>
</evidence>
<dbReference type="PANTHER" id="PTHR42789">
    <property type="entry name" value="D-ISOMER SPECIFIC 2-HYDROXYACID DEHYDROGENASE FAMILY PROTEIN (AFU_ORTHOLOGUE AFUA_6G10090)"/>
    <property type="match status" value="1"/>
</dbReference>
<dbReference type="Pfam" id="PF00389">
    <property type="entry name" value="2-Hacid_dh"/>
    <property type="match status" value="1"/>
</dbReference>
<evidence type="ECO:0000256" key="4">
    <source>
        <dbReference type="ARBA" id="ARBA00023027"/>
    </source>
</evidence>
<evidence type="ECO:0000256" key="1">
    <source>
        <dbReference type="ARBA" id="ARBA00005854"/>
    </source>
</evidence>
<evidence type="ECO:0000313" key="9">
    <source>
        <dbReference type="Proteomes" id="UP000182932"/>
    </source>
</evidence>
<evidence type="ECO:0000259" key="7">
    <source>
        <dbReference type="Pfam" id="PF02826"/>
    </source>
</evidence>
<dbReference type="InterPro" id="IPR036291">
    <property type="entry name" value="NAD(P)-bd_dom_sf"/>
</dbReference>
<comment type="similarity">
    <text evidence="1 5">Belongs to the D-isomer specific 2-hydroxyacid dehydrogenase family.</text>
</comment>
<keyword evidence="2" id="KW-0028">Amino-acid biosynthesis</keyword>
<evidence type="ECO:0000259" key="6">
    <source>
        <dbReference type="Pfam" id="PF00389"/>
    </source>
</evidence>
<dbReference type="GO" id="GO:0008652">
    <property type="term" value="P:amino acid biosynthetic process"/>
    <property type="evidence" value="ECO:0007669"/>
    <property type="project" value="UniProtKB-KW"/>
</dbReference>
<keyword evidence="4" id="KW-0520">NAD</keyword>
<comment type="caution">
    <text evidence="8">The sequence shown here is derived from an EMBL/GenBank/DDBJ whole genome shotgun (WGS) entry which is preliminary data.</text>
</comment>
<dbReference type="PANTHER" id="PTHR42789:SF1">
    <property type="entry name" value="D-ISOMER SPECIFIC 2-HYDROXYACID DEHYDROGENASE FAMILY PROTEIN (AFU_ORTHOLOGUE AFUA_6G10090)"/>
    <property type="match status" value="1"/>
</dbReference>
<dbReference type="Proteomes" id="UP000182932">
    <property type="component" value="Unassembled WGS sequence"/>
</dbReference>
<accession>A0A975WCZ3</accession>
<gene>
    <name evidence="8" type="ORF">SAMN04487940_11588</name>
</gene>
<dbReference type="Gene3D" id="3.40.50.720">
    <property type="entry name" value="NAD(P)-binding Rossmann-like Domain"/>
    <property type="match status" value="2"/>
</dbReference>
<dbReference type="RefSeq" id="WP_074837851.1">
    <property type="nucleotide sequence ID" value="NZ_CATMKJ010000014.1"/>
</dbReference>
<keyword evidence="9" id="KW-1185">Reference proteome</keyword>
<feature type="domain" description="D-isomer specific 2-hydroxyacid dehydrogenase catalytic" evidence="6">
    <location>
        <begin position="18"/>
        <end position="308"/>
    </location>
</feature>
<dbReference type="GO" id="GO:0016616">
    <property type="term" value="F:oxidoreductase activity, acting on the CH-OH group of donors, NAD or NADP as acceptor"/>
    <property type="evidence" value="ECO:0007669"/>
    <property type="project" value="InterPro"/>
</dbReference>
<keyword evidence="3 5" id="KW-0560">Oxidoreductase</keyword>
<dbReference type="InterPro" id="IPR050857">
    <property type="entry name" value="D-2-hydroxyacid_DH"/>
</dbReference>
<dbReference type="InterPro" id="IPR006140">
    <property type="entry name" value="D-isomer_DH_NAD-bd"/>
</dbReference>
<dbReference type="GeneID" id="80819886"/>
<evidence type="ECO:0000256" key="3">
    <source>
        <dbReference type="ARBA" id="ARBA00023002"/>
    </source>
</evidence>
<dbReference type="SUPFAM" id="SSF52283">
    <property type="entry name" value="Formate/glycerate dehydrogenase catalytic domain-like"/>
    <property type="match status" value="1"/>
</dbReference>
<proteinExistence type="inferred from homology"/>
<dbReference type="InterPro" id="IPR029752">
    <property type="entry name" value="D-isomer_DH_CS1"/>
</dbReference>
<feature type="domain" description="D-isomer specific 2-hydroxyacid dehydrogenase NAD-binding" evidence="7">
    <location>
        <begin position="113"/>
        <end position="284"/>
    </location>
</feature>
<evidence type="ECO:0000313" key="8">
    <source>
        <dbReference type="EMBL" id="SEJ96317.1"/>
    </source>
</evidence>
<evidence type="ECO:0000256" key="2">
    <source>
        <dbReference type="ARBA" id="ARBA00022605"/>
    </source>
</evidence>
<dbReference type="Pfam" id="PF02826">
    <property type="entry name" value="2-Hacid_dh_C"/>
    <property type="match status" value="1"/>
</dbReference>
<dbReference type="InterPro" id="IPR006139">
    <property type="entry name" value="D-isomer_2_OHA_DH_cat_dom"/>
</dbReference>
<organism evidence="8 9">
    <name type="scientific">Marinovum algicola</name>
    <dbReference type="NCBI Taxonomy" id="42444"/>
    <lineage>
        <taxon>Bacteria</taxon>
        <taxon>Pseudomonadati</taxon>
        <taxon>Pseudomonadota</taxon>
        <taxon>Alphaproteobacteria</taxon>
        <taxon>Rhodobacterales</taxon>
        <taxon>Roseobacteraceae</taxon>
        <taxon>Marinovum</taxon>
    </lineage>
</organism>
<name>A0A975WCZ3_9RHOB</name>
<dbReference type="SUPFAM" id="SSF51735">
    <property type="entry name" value="NAD(P)-binding Rossmann-fold domains"/>
    <property type="match status" value="1"/>
</dbReference>
<dbReference type="PROSITE" id="PS00065">
    <property type="entry name" value="D_2_HYDROXYACID_DH_1"/>
    <property type="match status" value="1"/>
</dbReference>
<dbReference type="EMBL" id="FNYY01000015">
    <property type="protein sequence ID" value="SEJ96317.1"/>
    <property type="molecule type" value="Genomic_DNA"/>
</dbReference>
<sequence length="311" mass="32065">MSRILITPRSLSSGGHPALAALEEAGFELVMPAPGETPSEAALLAAVPGCVGWLAGVEPVSEAVIEAATDLRVISRNGSGIDNLPLAALERRGIALRRAEGTNARGVAELALTLALSGLRDIVPTHAGLQEGRWPRRTGSEIQGAAVGVVGLGAIGASFAEFCLTLGAEVRGFDPFAPQDRLAHPAFLRGDLARTLAGAGVVSLHAPMPTDGRPVLGGAELALLAPGAVVVNTARAGLVDDAAMIAALDSGRVGTYATDVFHQEPPQMTGLLRHPRVITTSHIGGFTRQSVERSTRCAVDHLLQVLSRHAA</sequence>
<dbReference type="AlphaFoldDB" id="A0A975WCZ3"/>
<protein>
    <submittedName>
        <fullName evidence="8">D-3-phosphoglycerate dehydrogenase</fullName>
    </submittedName>
</protein>